<dbReference type="EC" id="1.3.98.3" evidence="15"/>
<evidence type="ECO:0000256" key="11">
    <source>
        <dbReference type="ARBA" id="ARBA00023014"/>
    </source>
</evidence>
<reference evidence="18" key="1">
    <citation type="journal article" date="2019" name="Int. J. Syst. Evol. Microbiol.">
        <title>The Global Catalogue of Microorganisms (GCM) 10K type strain sequencing project: providing services to taxonomists for standard genome sequencing and annotation.</title>
        <authorList>
            <consortium name="The Broad Institute Genomics Platform"/>
            <consortium name="The Broad Institute Genome Sequencing Center for Infectious Disease"/>
            <person name="Wu L."/>
            <person name="Ma J."/>
        </authorList>
    </citation>
    <scope>NUCLEOTIDE SEQUENCE [LARGE SCALE GENOMIC DNA]</scope>
    <source>
        <strain evidence="18">JCM 31319</strain>
    </source>
</reference>
<dbReference type="InterPro" id="IPR058240">
    <property type="entry name" value="rSAM_sf"/>
</dbReference>
<keyword evidence="7 15" id="KW-0949">S-adenosyl-L-methionine</keyword>
<evidence type="ECO:0000256" key="12">
    <source>
        <dbReference type="ARBA" id="ARBA00023244"/>
    </source>
</evidence>
<evidence type="ECO:0000256" key="8">
    <source>
        <dbReference type="ARBA" id="ARBA00022723"/>
    </source>
</evidence>
<comment type="function">
    <text evidence="13">Involved in the heme biosynthesis. Catalyzes the anaerobic oxidative decarboxylation of propionate groups of rings A and B of coproporphyrinogen III to yield the vinyl groups in protoporphyrinogen IX.</text>
</comment>
<dbReference type="InterPro" id="IPR034505">
    <property type="entry name" value="Coproporphyrinogen-III_oxidase"/>
</dbReference>
<gene>
    <name evidence="17" type="primary">hemN</name>
    <name evidence="17" type="ORF">ACFQ2O_09100</name>
</gene>
<keyword evidence="10 15" id="KW-0408">Iron</keyword>
<keyword evidence="5 15" id="KW-0004">4Fe-4S</keyword>
<name>A0ABW3SNY5_9BACT</name>
<dbReference type="SFLD" id="SFLDG01065">
    <property type="entry name" value="anaerobic_coproporphyrinogen-I"/>
    <property type="match status" value="1"/>
</dbReference>
<dbReference type="Pfam" id="PF04055">
    <property type="entry name" value="Radical_SAM"/>
    <property type="match status" value="1"/>
</dbReference>
<dbReference type="SFLD" id="SFLDG01082">
    <property type="entry name" value="B12-binding_domain_containing"/>
    <property type="match status" value="1"/>
</dbReference>
<keyword evidence="18" id="KW-1185">Reference proteome</keyword>
<evidence type="ECO:0000256" key="2">
    <source>
        <dbReference type="ARBA" id="ARBA00004785"/>
    </source>
</evidence>
<keyword evidence="6 15" id="KW-0963">Cytoplasm</keyword>
<keyword evidence="12 15" id="KW-0627">Porphyrin biosynthesis</keyword>
<comment type="cofactor">
    <cofactor evidence="15">
        <name>[4Fe-4S] cluster</name>
        <dbReference type="ChEBI" id="CHEBI:49883"/>
    </cofactor>
    <text evidence="15">Binds 1 [4Fe-4S] cluster. The cluster is coordinated with 3 cysteines and an exchangeable S-adenosyl-L-methionine.</text>
</comment>
<evidence type="ECO:0000313" key="18">
    <source>
        <dbReference type="Proteomes" id="UP001597094"/>
    </source>
</evidence>
<keyword evidence="8 15" id="KW-0479">Metal-binding</keyword>
<evidence type="ECO:0000256" key="9">
    <source>
        <dbReference type="ARBA" id="ARBA00023002"/>
    </source>
</evidence>
<organism evidence="17 18">
    <name type="scientific">Pontibacter rugosus</name>
    <dbReference type="NCBI Taxonomy" id="1745966"/>
    <lineage>
        <taxon>Bacteria</taxon>
        <taxon>Pseudomonadati</taxon>
        <taxon>Bacteroidota</taxon>
        <taxon>Cytophagia</taxon>
        <taxon>Cytophagales</taxon>
        <taxon>Hymenobacteraceae</taxon>
        <taxon>Pontibacter</taxon>
    </lineage>
</organism>
<evidence type="ECO:0000256" key="7">
    <source>
        <dbReference type="ARBA" id="ARBA00022691"/>
    </source>
</evidence>
<dbReference type="Gene3D" id="1.10.10.920">
    <property type="match status" value="1"/>
</dbReference>
<evidence type="ECO:0000256" key="6">
    <source>
        <dbReference type="ARBA" id="ARBA00022490"/>
    </source>
</evidence>
<dbReference type="PANTHER" id="PTHR13932">
    <property type="entry name" value="COPROPORPHYRINIGEN III OXIDASE"/>
    <property type="match status" value="1"/>
</dbReference>
<evidence type="ECO:0000256" key="3">
    <source>
        <dbReference type="ARBA" id="ARBA00005493"/>
    </source>
</evidence>
<dbReference type="PIRSF" id="PIRSF000167">
    <property type="entry name" value="HemN"/>
    <property type="match status" value="1"/>
</dbReference>
<sequence length="458" mass="52651">MKMNEQQEYLIQKYNVPAPRYTSYPTVPYWDQEVPNAKRWMDVVKYTFAESNATKGISLYIHLPFCEALCTYCGCNTRITKNHSVEDGYIAAILAEWQLYVNQFSEKPIIRELHLGGGTPTFFKPENLRKLLEGIYAGAILHPEKEFSFEGHPNNTTTEHLQTLYDLGFRRVSYGIQDFDLKVQLTINRIQPFENVKHVTDEARRIGYDSVNFDLIYGLPYQTQQSVSETIDKVAELMPDRIAFYSYAHVPWVKPGQRSYSEKDLPDNAEKRALYELGLRKLKTLGYTDIGMDHFALPQDTLYKAMQNKELHRNFMGYTTCQTDLLLGLGTSSISDAKYGYMQNLKKVETYKEAISGGEPAIFKGHFLTQEDLLLKEAILSVACKGELELTEQLMELVTDKAFEDMKEMKREGLVELDHGYLKVTETGKAFIRNICMLFDLKLKQSIPAEQQVFSKAI</sequence>
<dbReference type="Gene3D" id="3.80.30.20">
    <property type="entry name" value="tm_1862 like domain"/>
    <property type="match status" value="1"/>
</dbReference>
<dbReference type="Proteomes" id="UP001597094">
    <property type="component" value="Unassembled WGS sequence"/>
</dbReference>
<dbReference type="InterPro" id="IPR023404">
    <property type="entry name" value="rSAM_horseshoe"/>
</dbReference>
<dbReference type="SMART" id="SM00729">
    <property type="entry name" value="Elp3"/>
    <property type="match status" value="1"/>
</dbReference>
<evidence type="ECO:0000313" key="17">
    <source>
        <dbReference type="EMBL" id="MFD1186360.1"/>
    </source>
</evidence>
<dbReference type="PANTHER" id="PTHR13932:SF6">
    <property type="entry name" value="OXYGEN-INDEPENDENT COPROPORPHYRINOGEN III OXIDASE"/>
    <property type="match status" value="1"/>
</dbReference>
<evidence type="ECO:0000256" key="1">
    <source>
        <dbReference type="ARBA" id="ARBA00004496"/>
    </source>
</evidence>
<proteinExistence type="inferred from homology"/>
<dbReference type="NCBIfam" id="TIGR00538">
    <property type="entry name" value="hemN"/>
    <property type="match status" value="1"/>
</dbReference>
<dbReference type="InterPro" id="IPR004558">
    <property type="entry name" value="Coprogen_oxidase_HemN"/>
</dbReference>
<accession>A0ABW3SNY5</accession>
<evidence type="ECO:0000256" key="14">
    <source>
        <dbReference type="ARBA" id="ARBA00048321"/>
    </source>
</evidence>
<comment type="catalytic activity">
    <reaction evidence="14 15">
        <text>coproporphyrinogen III + 2 S-adenosyl-L-methionine = protoporphyrinogen IX + 2 5'-deoxyadenosine + 2 L-methionine + 2 CO2</text>
        <dbReference type="Rhea" id="RHEA:15425"/>
        <dbReference type="ChEBI" id="CHEBI:16526"/>
        <dbReference type="ChEBI" id="CHEBI:17319"/>
        <dbReference type="ChEBI" id="CHEBI:57307"/>
        <dbReference type="ChEBI" id="CHEBI:57309"/>
        <dbReference type="ChEBI" id="CHEBI:57844"/>
        <dbReference type="ChEBI" id="CHEBI:59789"/>
        <dbReference type="EC" id="1.3.98.3"/>
    </reaction>
</comment>
<dbReference type="SFLD" id="SFLDS00029">
    <property type="entry name" value="Radical_SAM"/>
    <property type="match status" value="1"/>
</dbReference>
<dbReference type="InterPro" id="IPR006638">
    <property type="entry name" value="Elp3/MiaA/NifB-like_rSAM"/>
</dbReference>
<comment type="subcellular location">
    <subcellularLocation>
        <location evidence="1 15">Cytoplasm</location>
    </subcellularLocation>
</comment>
<evidence type="ECO:0000256" key="13">
    <source>
        <dbReference type="ARBA" id="ARBA00024295"/>
    </source>
</evidence>
<dbReference type="EMBL" id="JBHTLD010000065">
    <property type="protein sequence ID" value="MFD1186360.1"/>
    <property type="molecule type" value="Genomic_DNA"/>
</dbReference>
<evidence type="ECO:0000256" key="15">
    <source>
        <dbReference type="PIRNR" id="PIRNR000167"/>
    </source>
</evidence>
<comment type="pathway">
    <text evidence="2 15">Porphyrin-containing compound metabolism; protoporphyrin-IX biosynthesis; protoporphyrinogen-IX from coproporphyrinogen-III (AdoMet route): step 1/1.</text>
</comment>
<dbReference type="PROSITE" id="PS51918">
    <property type="entry name" value="RADICAL_SAM"/>
    <property type="match status" value="1"/>
</dbReference>
<comment type="similarity">
    <text evidence="3 15">Belongs to the anaerobic coproporphyrinogen-III oxidase family.</text>
</comment>
<evidence type="ECO:0000259" key="16">
    <source>
        <dbReference type="PROSITE" id="PS51918"/>
    </source>
</evidence>
<dbReference type="RefSeq" id="WP_377526068.1">
    <property type="nucleotide sequence ID" value="NZ_JBHTLD010000065.1"/>
</dbReference>
<dbReference type="InterPro" id="IPR007197">
    <property type="entry name" value="rSAM"/>
</dbReference>
<evidence type="ECO:0000256" key="4">
    <source>
        <dbReference type="ARBA" id="ARBA00011245"/>
    </source>
</evidence>
<dbReference type="GO" id="GO:0051989">
    <property type="term" value="F:coproporphyrinogen dehydrogenase activity"/>
    <property type="evidence" value="ECO:0007669"/>
    <property type="project" value="UniProtKB-EC"/>
</dbReference>
<comment type="subunit">
    <text evidence="4">Monomer.</text>
</comment>
<dbReference type="CDD" id="cd01335">
    <property type="entry name" value="Radical_SAM"/>
    <property type="match status" value="1"/>
</dbReference>
<evidence type="ECO:0000256" key="5">
    <source>
        <dbReference type="ARBA" id="ARBA00022485"/>
    </source>
</evidence>
<dbReference type="SUPFAM" id="SSF102114">
    <property type="entry name" value="Radical SAM enzymes"/>
    <property type="match status" value="1"/>
</dbReference>
<keyword evidence="9 15" id="KW-0560">Oxidoreductase</keyword>
<protein>
    <recommendedName>
        <fullName evidence="15">Coproporphyrinogen-III oxidase</fullName>
        <ecNumber evidence="15">1.3.98.3</ecNumber>
    </recommendedName>
</protein>
<keyword evidence="11 15" id="KW-0411">Iron-sulfur</keyword>
<feature type="domain" description="Radical SAM core" evidence="16">
    <location>
        <begin position="51"/>
        <end position="288"/>
    </location>
</feature>
<evidence type="ECO:0000256" key="10">
    <source>
        <dbReference type="ARBA" id="ARBA00023004"/>
    </source>
</evidence>
<comment type="caution">
    <text evidence="17">The sequence shown here is derived from an EMBL/GenBank/DDBJ whole genome shotgun (WGS) entry which is preliminary data.</text>
</comment>